<evidence type="ECO:0000313" key="3">
    <source>
        <dbReference type="Proteomes" id="UP000290289"/>
    </source>
</evidence>
<protein>
    <submittedName>
        <fullName evidence="2">Uncharacterized protein</fullName>
    </submittedName>
</protein>
<dbReference type="Proteomes" id="UP000290289">
    <property type="component" value="Chromosome 4"/>
</dbReference>
<keyword evidence="3" id="KW-1185">Reference proteome</keyword>
<feature type="compositionally biased region" description="Basic and acidic residues" evidence="1">
    <location>
        <begin position="37"/>
        <end position="47"/>
    </location>
</feature>
<feature type="compositionally biased region" description="Basic and acidic residues" evidence="1">
    <location>
        <begin position="56"/>
        <end position="67"/>
    </location>
</feature>
<dbReference type="AlphaFoldDB" id="A0A498K5A7"/>
<evidence type="ECO:0000313" key="2">
    <source>
        <dbReference type="EMBL" id="RXI01444.1"/>
    </source>
</evidence>
<feature type="region of interest" description="Disordered" evidence="1">
    <location>
        <begin position="208"/>
        <end position="245"/>
    </location>
</feature>
<feature type="compositionally biased region" description="Basic and acidic residues" evidence="1">
    <location>
        <begin position="77"/>
        <end position="108"/>
    </location>
</feature>
<feature type="compositionally biased region" description="Basic and acidic residues" evidence="1">
    <location>
        <begin position="127"/>
        <end position="143"/>
    </location>
</feature>
<dbReference type="PANTHER" id="PTHR34671">
    <property type="entry name" value="EM-LIKE PROTEIN GEA1"/>
    <property type="match status" value="1"/>
</dbReference>
<dbReference type="Pfam" id="PF00477">
    <property type="entry name" value="LEA_5"/>
    <property type="match status" value="3"/>
</dbReference>
<dbReference type="PANTHER" id="PTHR34671:SF11">
    <property type="entry name" value="EM-LIKE PROTEIN GEA1"/>
    <property type="match status" value="1"/>
</dbReference>
<feature type="region of interest" description="Disordered" evidence="1">
    <location>
        <begin position="1"/>
        <end position="161"/>
    </location>
</feature>
<feature type="compositionally biased region" description="Basic and acidic residues" evidence="1">
    <location>
        <begin position="223"/>
        <end position="245"/>
    </location>
</feature>
<accession>A0A498K5A7</accession>
<dbReference type="InterPro" id="IPR038956">
    <property type="entry name" value="LEA_5"/>
</dbReference>
<dbReference type="STRING" id="3750.A0A498K5A7"/>
<feature type="compositionally biased region" description="Basic and acidic residues" evidence="1">
    <location>
        <begin position="151"/>
        <end position="161"/>
    </location>
</feature>
<dbReference type="EMBL" id="RDQH01000330">
    <property type="protein sequence ID" value="RXI01444.1"/>
    <property type="molecule type" value="Genomic_DNA"/>
</dbReference>
<name>A0A498K5A7_MALDO</name>
<proteinExistence type="predicted"/>
<gene>
    <name evidence="2" type="ORF">DVH24_014793</name>
</gene>
<dbReference type="InterPro" id="IPR000389">
    <property type="entry name" value="Small_hydrophilic_seed_prot"/>
</dbReference>
<organism evidence="2 3">
    <name type="scientific">Malus domestica</name>
    <name type="common">Apple</name>
    <name type="synonym">Pyrus malus</name>
    <dbReference type="NCBI Taxonomy" id="3750"/>
    <lineage>
        <taxon>Eukaryota</taxon>
        <taxon>Viridiplantae</taxon>
        <taxon>Streptophyta</taxon>
        <taxon>Embryophyta</taxon>
        <taxon>Tracheophyta</taxon>
        <taxon>Spermatophyta</taxon>
        <taxon>Magnoliopsida</taxon>
        <taxon>eudicotyledons</taxon>
        <taxon>Gunneridae</taxon>
        <taxon>Pentapetalae</taxon>
        <taxon>rosids</taxon>
        <taxon>fabids</taxon>
        <taxon>Rosales</taxon>
        <taxon>Rosaceae</taxon>
        <taxon>Amygdaloideae</taxon>
        <taxon>Maleae</taxon>
        <taxon>Malus</taxon>
    </lineage>
</organism>
<feature type="compositionally biased region" description="Basic and acidic residues" evidence="1">
    <location>
        <begin position="1"/>
        <end position="24"/>
    </location>
</feature>
<evidence type="ECO:0000256" key="1">
    <source>
        <dbReference type="SAM" id="MobiDB-lite"/>
    </source>
</evidence>
<comment type="caution">
    <text evidence="2">The sequence shown here is derived from an EMBL/GenBank/DDBJ whole genome shotgun (WGS) entry which is preliminary data.</text>
</comment>
<sequence>MASEQEKQDPQKRNELDEKARRGETIVPGGTGGHSLEAQEHLAEGRSRGGQTRKGQIGEEGYHEMGKKGGLSTTDKPGGERAAEEGIKIDESKRDPRRRQELDQKARQGENVVPGGTGSKTLNAQEHLAEGRHRGGEARKEQLGSEGYGEIGHRGGEARKEQLGHEGYRDMGHRRCEASKKQLGHEGYQEMGRHGGEMRKEQIGEEGYQEMGKKGGLSTKNKSGGERAAEEGIEINESKYKTKSR</sequence>
<reference evidence="2 3" key="1">
    <citation type="submission" date="2018-10" db="EMBL/GenBank/DDBJ databases">
        <title>A high-quality apple genome assembly.</title>
        <authorList>
            <person name="Hu J."/>
        </authorList>
    </citation>
    <scope>NUCLEOTIDE SEQUENCE [LARGE SCALE GENOMIC DNA]</scope>
    <source>
        <strain evidence="3">cv. HFTH1</strain>
        <tissue evidence="2">Young leaf</tissue>
    </source>
</reference>